<dbReference type="EMBL" id="CM000763">
    <property type="protein sequence ID" value="OQU84568.1"/>
    <property type="molecule type" value="Genomic_DNA"/>
</dbReference>
<sequence>MPLPLYGLLNLLVWRHHLGAPERHEGSGQEDEERRSRHRRISIHRRFGVRRRQVHGTHEVDNARASLPEHTECLYSPLIIQRSRTYLQKLLRCPRFSCKLESFNIYSLGLQLIAVIIGMVSCR</sequence>
<feature type="signal peptide" evidence="1">
    <location>
        <begin position="1"/>
        <end position="19"/>
    </location>
</feature>
<dbReference type="Proteomes" id="UP000000768">
    <property type="component" value="Chromosome 4"/>
</dbReference>
<name>A0A1Z5RLG4_SORBI</name>
<reference evidence="3" key="2">
    <citation type="journal article" date="2018" name="Plant J.">
        <title>The Sorghum bicolor reference genome: improved assembly, gene annotations, a transcriptome atlas, and signatures of genome organization.</title>
        <authorList>
            <person name="McCormick R.F."/>
            <person name="Truong S.K."/>
            <person name="Sreedasyam A."/>
            <person name="Jenkins J."/>
            <person name="Shu S."/>
            <person name="Sims D."/>
            <person name="Kennedy M."/>
            <person name="Amirebrahimi M."/>
            <person name="Weers B.D."/>
            <person name="McKinley B."/>
            <person name="Mattison A."/>
            <person name="Morishige D.T."/>
            <person name="Grimwood J."/>
            <person name="Schmutz J."/>
            <person name="Mullet J.E."/>
        </authorList>
    </citation>
    <scope>NUCLEOTIDE SEQUENCE [LARGE SCALE GENOMIC DNA]</scope>
    <source>
        <strain evidence="3">cv. BTx623</strain>
    </source>
</reference>
<evidence type="ECO:0000313" key="2">
    <source>
        <dbReference type="EMBL" id="OQU84568.1"/>
    </source>
</evidence>
<evidence type="ECO:0000313" key="3">
    <source>
        <dbReference type="Proteomes" id="UP000000768"/>
    </source>
</evidence>
<keyword evidence="1" id="KW-0732">Signal</keyword>
<evidence type="ECO:0000256" key="1">
    <source>
        <dbReference type="SAM" id="SignalP"/>
    </source>
</evidence>
<gene>
    <name evidence="2" type="ORF">SORBI_3004G079500</name>
</gene>
<accession>A0A1Z5RLG4</accession>
<dbReference type="InParanoid" id="A0A1Z5RLG4"/>
<keyword evidence="3" id="KW-1185">Reference proteome</keyword>
<reference evidence="2 3" key="1">
    <citation type="journal article" date="2009" name="Nature">
        <title>The Sorghum bicolor genome and the diversification of grasses.</title>
        <authorList>
            <person name="Paterson A.H."/>
            <person name="Bowers J.E."/>
            <person name="Bruggmann R."/>
            <person name="Dubchak I."/>
            <person name="Grimwood J."/>
            <person name="Gundlach H."/>
            <person name="Haberer G."/>
            <person name="Hellsten U."/>
            <person name="Mitros T."/>
            <person name="Poliakov A."/>
            <person name="Schmutz J."/>
            <person name="Spannagl M."/>
            <person name="Tang H."/>
            <person name="Wang X."/>
            <person name="Wicker T."/>
            <person name="Bharti A.K."/>
            <person name="Chapman J."/>
            <person name="Feltus F.A."/>
            <person name="Gowik U."/>
            <person name="Grigoriev I.V."/>
            <person name="Lyons E."/>
            <person name="Maher C.A."/>
            <person name="Martis M."/>
            <person name="Narechania A."/>
            <person name="Otillar R.P."/>
            <person name="Penning B.W."/>
            <person name="Salamov A.A."/>
            <person name="Wang Y."/>
            <person name="Zhang L."/>
            <person name="Carpita N.C."/>
            <person name="Freeling M."/>
            <person name="Gingle A.R."/>
            <person name="Hash C.T."/>
            <person name="Keller B."/>
            <person name="Klein P."/>
            <person name="Kresovich S."/>
            <person name="McCann M.C."/>
            <person name="Ming R."/>
            <person name="Peterson D.G."/>
            <person name="Mehboob-ur-Rahman"/>
            <person name="Ware D."/>
            <person name="Westhoff P."/>
            <person name="Mayer K.F."/>
            <person name="Messing J."/>
            <person name="Rokhsar D.S."/>
        </authorList>
    </citation>
    <scope>NUCLEOTIDE SEQUENCE [LARGE SCALE GENOMIC DNA]</scope>
    <source>
        <strain evidence="3">cv. BTx623</strain>
    </source>
</reference>
<protein>
    <submittedName>
        <fullName evidence="2">Uncharacterized protein</fullName>
    </submittedName>
</protein>
<organism evidence="2 3">
    <name type="scientific">Sorghum bicolor</name>
    <name type="common">Sorghum</name>
    <name type="synonym">Sorghum vulgare</name>
    <dbReference type="NCBI Taxonomy" id="4558"/>
    <lineage>
        <taxon>Eukaryota</taxon>
        <taxon>Viridiplantae</taxon>
        <taxon>Streptophyta</taxon>
        <taxon>Embryophyta</taxon>
        <taxon>Tracheophyta</taxon>
        <taxon>Spermatophyta</taxon>
        <taxon>Magnoliopsida</taxon>
        <taxon>Liliopsida</taxon>
        <taxon>Poales</taxon>
        <taxon>Poaceae</taxon>
        <taxon>PACMAD clade</taxon>
        <taxon>Panicoideae</taxon>
        <taxon>Andropogonodae</taxon>
        <taxon>Andropogoneae</taxon>
        <taxon>Sorghinae</taxon>
        <taxon>Sorghum</taxon>
    </lineage>
</organism>
<proteinExistence type="predicted"/>
<dbReference type="Gramene" id="OQU84568">
    <property type="protein sequence ID" value="OQU84568"/>
    <property type="gene ID" value="SORBI_3004G079500"/>
</dbReference>
<dbReference type="AlphaFoldDB" id="A0A1Z5RLG4"/>
<feature type="chain" id="PRO_5012373932" evidence="1">
    <location>
        <begin position="20"/>
        <end position="123"/>
    </location>
</feature>